<accession>A0A1N7KQP7</accession>
<evidence type="ECO:0000256" key="10">
    <source>
        <dbReference type="ARBA" id="ARBA00047493"/>
    </source>
</evidence>
<feature type="domain" description="Mur ligase C-terminal" evidence="12">
    <location>
        <begin position="291"/>
        <end position="403"/>
    </location>
</feature>
<evidence type="ECO:0000256" key="6">
    <source>
        <dbReference type="ARBA" id="ARBA00022741"/>
    </source>
</evidence>
<evidence type="ECO:0000259" key="13">
    <source>
        <dbReference type="Pfam" id="PF08245"/>
    </source>
</evidence>
<name>A0A1N7KQP7_9BACL</name>
<dbReference type="Gene3D" id="3.90.190.20">
    <property type="entry name" value="Mur ligase, C-terminal domain"/>
    <property type="match status" value="1"/>
</dbReference>
<gene>
    <name evidence="14" type="ORF">SAMN05421799_102117</name>
</gene>
<proteinExistence type="inferred from homology"/>
<evidence type="ECO:0000313" key="15">
    <source>
        <dbReference type="Proteomes" id="UP000186156"/>
    </source>
</evidence>
<keyword evidence="6 11" id="KW-0547">Nucleotide-binding</keyword>
<dbReference type="Pfam" id="PF08245">
    <property type="entry name" value="Mur_ligase_M"/>
    <property type="match status" value="1"/>
</dbReference>
<dbReference type="InterPro" id="IPR004101">
    <property type="entry name" value="Mur_ligase_C"/>
</dbReference>
<dbReference type="EC" id="6.3.2.17" evidence="3"/>
<comment type="catalytic activity">
    <reaction evidence="10">
        <text>(6S)-5,6,7,8-tetrahydrofolyl-(gamma-L-Glu)(n) + L-glutamate + ATP = (6S)-5,6,7,8-tetrahydrofolyl-(gamma-L-Glu)(n+1) + ADP + phosphate + H(+)</text>
        <dbReference type="Rhea" id="RHEA:10580"/>
        <dbReference type="Rhea" id="RHEA-COMP:14738"/>
        <dbReference type="Rhea" id="RHEA-COMP:14740"/>
        <dbReference type="ChEBI" id="CHEBI:15378"/>
        <dbReference type="ChEBI" id="CHEBI:29985"/>
        <dbReference type="ChEBI" id="CHEBI:30616"/>
        <dbReference type="ChEBI" id="CHEBI:43474"/>
        <dbReference type="ChEBI" id="CHEBI:141005"/>
        <dbReference type="ChEBI" id="CHEBI:456216"/>
        <dbReference type="EC" id="6.3.2.17"/>
    </reaction>
</comment>
<dbReference type="SUPFAM" id="SSF53623">
    <property type="entry name" value="MurD-like peptide ligases, catalytic domain"/>
    <property type="match status" value="1"/>
</dbReference>
<evidence type="ECO:0000256" key="2">
    <source>
        <dbReference type="ARBA" id="ARBA00008276"/>
    </source>
</evidence>
<evidence type="ECO:0000256" key="5">
    <source>
        <dbReference type="ARBA" id="ARBA00022723"/>
    </source>
</evidence>
<dbReference type="InterPro" id="IPR013221">
    <property type="entry name" value="Mur_ligase_cen"/>
</dbReference>
<comment type="similarity">
    <text evidence="2 11">Belongs to the folylpolyglutamate synthase family.</text>
</comment>
<keyword evidence="4 11" id="KW-0436">Ligase</keyword>
<keyword evidence="5" id="KW-0479">Metal-binding</keyword>
<evidence type="ECO:0000256" key="7">
    <source>
        <dbReference type="ARBA" id="ARBA00022840"/>
    </source>
</evidence>
<organism evidence="14 15">
    <name type="scientific">Alicyclobacillus vulcanalis</name>
    <dbReference type="NCBI Taxonomy" id="252246"/>
    <lineage>
        <taxon>Bacteria</taxon>
        <taxon>Bacillati</taxon>
        <taxon>Bacillota</taxon>
        <taxon>Bacilli</taxon>
        <taxon>Bacillales</taxon>
        <taxon>Alicyclobacillaceae</taxon>
        <taxon>Alicyclobacillus</taxon>
    </lineage>
</organism>
<dbReference type="AlphaFoldDB" id="A0A1N7KQP7"/>
<dbReference type="SUPFAM" id="SSF53244">
    <property type="entry name" value="MurD-like peptide ligases, peptide-binding domain"/>
    <property type="match status" value="1"/>
</dbReference>
<dbReference type="FunFam" id="3.40.1190.10:FF:000011">
    <property type="entry name" value="Folylpolyglutamate synthase/dihydrofolate synthase"/>
    <property type="match status" value="1"/>
</dbReference>
<dbReference type="PANTHER" id="PTHR11136:SF0">
    <property type="entry name" value="DIHYDROFOLATE SYNTHETASE-RELATED"/>
    <property type="match status" value="1"/>
</dbReference>
<comment type="cofactor">
    <cofactor evidence="1">
        <name>Mg(2+)</name>
        <dbReference type="ChEBI" id="CHEBI:18420"/>
    </cofactor>
</comment>
<reference evidence="15" key="1">
    <citation type="submission" date="2017-01" db="EMBL/GenBank/DDBJ databases">
        <authorList>
            <person name="Varghese N."/>
            <person name="Submissions S."/>
        </authorList>
    </citation>
    <scope>NUCLEOTIDE SEQUENCE [LARGE SCALE GENOMIC DNA]</scope>
    <source>
        <strain evidence="15">DSM 16176</strain>
    </source>
</reference>
<dbReference type="GO" id="GO:0046872">
    <property type="term" value="F:metal ion binding"/>
    <property type="evidence" value="ECO:0007669"/>
    <property type="project" value="UniProtKB-KW"/>
</dbReference>
<dbReference type="EMBL" id="FTOO01000002">
    <property type="protein sequence ID" value="SIS63907.1"/>
    <property type="molecule type" value="Genomic_DNA"/>
</dbReference>
<dbReference type="GO" id="GO:0008841">
    <property type="term" value="F:dihydrofolate synthase activity"/>
    <property type="evidence" value="ECO:0007669"/>
    <property type="project" value="TreeGrafter"/>
</dbReference>
<evidence type="ECO:0000256" key="3">
    <source>
        <dbReference type="ARBA" id="ARBA00013025"/>
    </source>
</evidence>
<evidence type="ECO:0000256" key="11">
    <source>
        <dbReference type="PIRNR" id="PIRNR001563"/>
    </source>
</evidence>
<sequence length="432" mass="46848">MRYDEACQYISTLRRFGMKPGLDRMRRILSKLDHPEDGLCFYHVAGTNGKGSVCAMLAAMLGSLGYKTGLYTSPGLGGFNGRVAVDGKPIDEQAFADHVEAVMHAADPADPPTEFEVLTAVALLAFRAAGVLRVVWETGLGGRLDATNVVWPHVTGITNVSYDHVEILGPTLVDIAREKAGIIKEGVPVVTACADGAYRVIERTAERLGARLIRVGRDVQFTSIGAGVRLRGAYRGLFRDAPSVRLGLSGEYQAQNAAVSLAMLEVGEGPLPPERWAQALASLEGVRWPLRCEVFHVGGRAVVIDGAHNEEGARTLARTLVRLGKGLGARGWRMIFAAFADKDVRGMLSHMLPLACDMLVVRSPHPRGAHPEELARWARELRPDLPIRVMASIDAAIQEALAEPEPLVVWGNLYMAELARNTIIALGAEEWR</sequence>
<dbReference type="NCBIfam" id="TIGR01499">
    <property type="entry name" value="folC"/>
    <property type="match status" value="1"/>
</dbReference>
<dbReference type="STRING" id="252246.SAMN05421799_102117"/>
<dbReference type="InterPro" id="IPR036565">
    <property type="entry name" value="Mur-like_cat_sf"/>
</dbReference>
<dbReference type="Pfam" id="PF02875">
    <property type="entry name" value="Mur_ligase_C"/>
    <property type="match status" value="1"/>
</dbReference>
<feature type="domain" description="Mur ligase central" evidence="13">
    <location>
        <begin position="44"/>
        <end position="263"/>
    </location>
</feature>
<evidence type="ECO:0000256" key="9">
    <source>
        <dbReference type="ARBA" id="ARBA00030592"/>
    </source>
</evidence>
<dbReference type="PANTHER" id="PTHR11136">
    <property type="entry name" value="FOLYLPOLYGLUTAMATE SYNTHASE-RELATED"/>
    <property type="match status" value="1"/>
</dbReference>
<dbReference type="InterPro" id="IPR036615">
    <property type="entry name" value="Mur_ligase_C_dom_sf"/>
</dbReference>
<protein>
    <recommendedName>
        <fullName evidence="3">tetrahydrofolate synthase</fullName>
        <ecNumber evidence="3">6.3.2.17</ecNumber>
    </recommendedName>
    <alternativeName>
        <fullName evidence="9">Tetrahydrofolylpolyglutamate synthase</fullName>
    </alternativeName>
</protein>
<keyword evidence="7 11" id="KW-0067">ATP-binding</keyword>
<dbReference type="Proteomes" id="UP000186156">
    <property type="component" value="Unassembled WGS sequence"/>
</dbReference>
<dbReference type="GO" id="GO:0004326">
    <property type="term" value="F:tetrahydrofolylpolyglutamate synthase activity"/>
    <property type="evidence" value="ECO:0007669"/>
    <property type="project" value="UniProtKB-EC"/>
</dbReference>
<evidence type="ECO:0000256" key="8">
    <source>
        <dbReference type="ARBA" id="ARBA00022842"/>
    </source>
</evidence>
<dbReference type="OrthoDB" id="9809356at2"/>
<keyword evidence="8" id="KW-0460">Magnesium</keyword>
<dbReference type="GO" id="GO:0005524">
    <property type="term" value="F:ATP binding"/>
    <property type="evidence" value="ECO:0007669"/>
    <property type="project" value="UniProtKB-KW"/>
</dbReference>
<evidence type="ECO:0000256" key="4">
    <source>
        <dbReference type="ARBA" id="ARBA00022598"/>
    </source>
</evidence>
<dbReference type="Gene3D" id="3.40.1190.10">
    <property type="entry name" value="Mur-like, catalytic domain"/>
    <property type="match status" value="1"/>
</dbReference>
<dbReference type="RefSeq" id="WP_076344925.1">
    <property type="nucleotide sequence ID" value="NZ_FTOO01000002.1"/>
</dbReference>
<evidence type="ECO:0000256" key="1">
    <source>
        <dbReference type="ARBA" id="ARBA00001946"/>
    </source>
</evidence>
<dbReference type="InterPro" id="IPR001645">
    <property type="entry name" value="Folylpolyglutamate_synth"/>
</dbReference>
<dbReference type="GO" id="GO:0005737">
    <property type="term" value="C:cytoplasm"/>
    <property type="evidence" value="ECO:0007669"/>
    <property type="project" value="TreeGrafter"/>
</dbReference>
<evidence type="ECO:0000259" key="12">
    <source>
        <dbReference type="Pfam" id="PF02875"/>
    </source>
</evidence>
<keyword evidence="15" id="KW-1185">Reference proteome</keyword>
<evidence type="ECO:0000313" key="14">
    <source>
        <dbReference type="EMBL" id="SIS63907.1"/>
    </source>
</evidence>
<dbReference type="PIRSF" id="PIRSF001563">
    <property type="entry name" value="Folylpolyglu_synth"/>
    <property type="match status" value="1"/>
</dbReference>